<name>A0A2M6W176_9BACT</name>
<dbReference type="Proteomes" id="UP000229362">
    <property type="component" value="Unassembled WGS sequence"/>
</dbReference>
<gene>
    <name evidence="3" type="ORF">COU33_02935</name>
</gene>
<accession>A0A2M6W176</accession>
<proteinExistence type="predicted"/>
<feature type="transmembrane region" description="Helical" evidence="1">
    <location>
        <begin position="106"/>
        <end position="127"/>
    </location>
</feature>
<sequence length="161" mass="17370">MIRKHLIRTLLFSSILAIGLFLAFQGASAQSLADQINSQIGAGANAAEIGRAVPPQIIVAEMIKILLTFVGTIFMALIIYGGYLLIADRGEGDRFERGKKTISAAILGVFIVLMAYGITLFVGRSLMANVYGSEYRNTNLKVKCSVIKVIQGKGCDSVQRN</sequence>
<evidence type="ECO:0000313" key="4">
    <source>
        <dbReference type="Proteomes" id="UP000229362"/>
    </source>
</evidence>
<keyword evidence="1" id="KW-0472">Membrane</keyword>
<evidence type="ECO:0000256" key="2">
    <source>
        <dbReference type="SAM" id="SignalP"/>
    </source>
</evidence>
<organism evidence="3 4">
    <name type="scientific">Candidatus Magasanikbacteria bacterium CG10_big_fil_rev_8_21_14_0_10_43_6</name>
    <dbReference type="NCBI Taxonomy" id="1974650"/>
    <lineage>
        <taxon>Bacteria</taxon>
        <taxon>Candidatus Magasanikiibacteriota</taxon>
    </lineage>
</organism>
<protein>
    <submittedName>
        <fullName evidence="3">Uncharacterized protein</fullName>
    </submittedName>
</protein>
<feature type="transmembrane region" description="Helical" evidence="1">
    <location>
        <begin position="65"/>
        <end position="86"/>
    </location>
</feature>
<feature type="chain" id="PRO_5014766582" evidence="2">
    <location>
        <begin position="30"/>
        <end position="161"/>
    </location>
</feature>
<comment type="caution">
    <text evidence="3">The sequence shown here is derived from an EMBL/GenBank/DDBJ whole genome shotgun (WGS) entry which is preliminary data.</text>
</comment>
<keyword evidence="1" id="KW-0812">Transmembrane</keyword>
<dbReference type="AlphaFoldDB" id="A0A2M6W176"/>
<dbReference type="EMBL" id="PFBZ01000128">
    <property type="protein sequence ID" value="PIT86480.1"/>
    <property type="molecule type" value="Genomic_DNA"/>
</dbReference>
<feature type="signal peptide" evidence="2">
    <location>
        <begin position="1"/>
        <end position="29"/>
    </location>
</feature>
<evidence type="ECO:0000313" key="3">
    <source>
        <dbReference type="EMBL" id="PIT86480.1"/>
    </source>
</evidence>
<keyword evidence="2" id="KW-0732">Signal</keyword>
<reference evidence="4" key="1">
    <citation type="submission" date="2017-09" db="EMBL/GenBank/DDBJ databases">
        <title>Depth-based differentiation of microbial function through sediment-hosted aquifers and enrichment of novel symbionts in the deep terrestrial subsurface.</title>
        <authorList>
            <person name="Probst A.J."/>
            <person name="Ladd B."/>
            <person name="Jarett J.K."/>
            <person name="Geller-Mcgrath D.E."/>
            <person name="Sieber C.M.K."/>
            <person name="Emerson J.B."/>
            <person name="Anantharaman K."/>
            <person name="Thomas B.C."/>
            <person name="Malmstrom R."/>
            <person name="Stieglmeier M."/>
            <person name="Klingl A."/>
            <person name="Woyke T."/>
            <person name="Ryan C.M."/>
            <person name="Banfield J.F."/>
        </authorList>
    </citation>
    <scope>NUCLEOTIDE SEQUENCE [LARGE SCALE GENOMIC DNA]</scope>
</reference>
<evidence type="ECO:0000256" key="1">
    <source>
        <dbReference type="SAM" id="Phobius"/>
    </source>
</evidence>
<keyword evidence="1" id="KW-1133">Transmembrane helix</keyword>